<evidence type="ECO:0000313" key="2">
    <source>
        <dbReference type="Proteomes" id="UP001566132"/>
    </source>
</evidence>
<gene>
    <name evidence="1" type="ORF">ABEB36_004249</name>
</gene>
<accession>A0ABD1F2R2</accession>
<reference evidence="1 2" key="1">
    <citation type="submission" date="2024-05" db="EMBL/GenBank/DDBJ databases">
        <title>Genetic variation in Jamaican populations of the coffee berry borer (Hypothenemus hampei).</title>
        <authorList>
            <person name="Errbii M."/>
            <person name="Myrie A."/>
        </authorList>
    </citation>
    <scope>NUCLEOTIDE SEQUENCE [LARGE SCALE GENOMIC DNA]</scope>
    <source>
        <strain evidence="1">JA-Hopewell-2020-01-JO</strain>
        <tissue evidence="1">Whole body</tissue>
    </source>
</reference>
<dbReference type="AlphaFoldDB" id="A0ABD1F2R2"/>
<protein>
    <submittedName>
        <fullName evidence="1">Uncharacterized protein</fullName>
    </submittedName>
</protein>
<dbReference type="Proteomes" id="UP001566132">
    <property type="component" value="Unassembled WGS sequence"/>
</dbReference>
<organism evidence="1 2">
    <name type="scientific">Hypothenemus hampei</name>
    <name type="common">Coffee berry borer</name>
    <dbReference type="NCBI Taxonomy" id="57062"/>
    <lineage>
        <taxon>Eukaryota</taxon>
        <taxon>Metazoa</taxon>
        <taxon>Ecdysozoa</taxon>
        <taxon>Arthropoda</taxon>
        <taxon>Hexapoda</taxon>
        <taxon>Insecta</taxon>
        <taxon>Pterygota</taxon>
        <taxon>Neoptera</taxon>
        <taxon>Endopterygota</taxon>
        <taxon>Coleoptera</taxon>
        <taxon>Polyphaga</taxon>
        <taxon>Cucujiformia</taxon>
        <taxon>Curculionidae</taxon>
        <taxon>Scolytinae</taxon>
        <taxon>Hypothenemus</taxon>
    </lineage>
</organism>
<evidence type="ECO:0000313" key="1">
    <source>
        <dbReference type="EMBL" id="KAL1509534.1"/>
    </source>
</evidence>
<keyword evidence="2" id="KW-1185">Reference proteome</keyword>
<dbReference type="EMBL" id="JBDJPC010000003">
    <property type="protein sequence ID" value="KAL1509534.1"/>
    <property type="molecule type" value="Genomic_DNA"/>
</dbReference>
<name>A0ABD1F2R2_HYPHA</name>
<sequence length="97" mass="11143">MPYFSIVCIQSDSTLKNNELIWAPVKNEVVTKNTTFKLDQDRDLVQGIQNVTPINWKKCVAYVIQTEEPMSIFDGLIDEMIQPLIIFTYADGKCRVD</sequence>
<comment type="caution">
    <text evidence="1">The sequence shown here is derived from an EMBL/GenBank/DDBJ whole genome shotgun (WGS) entry which is preliminary data.</text>
</comment>
<proteinExistence type="predicted"/>